<organism evidence="1 2">
    <name type="scientific">Gigaspora rosea</name>
    <dbReference type="NCBI Taxonomy" id="44941"/>
    <lineage>
        <taxon>Eukaryota</taxon>
        <taxon>Fungi</taxon>
        <taxon>Fungi incertae sedis</taxon>
        <taxon>Mucoromycota</taxon>
        <taxon>Glomeromycotina</taxon>
        <taxon>Glomeromycetes</taxon>
        <taxon>Diversisporales</taxon>
        <taxon>Gigasporaceae</taxon>
        <taxon>Gigaspora</taxon>
    </lineage>
</organism>
<proteinExistence type="predicted"/>
<sequence length="95" mass="11525">MIENGEPPSHSPSIKGIFKLEQQLYSLPNINQYLRNVKEEEEKTFKYRERHYVYKFPKDQNYKLPQLFNALTKIFKNTAKFSKKKFVNNYKNVEF</sequence>
<comment type="caution">
    <text evidence="1">The sequence shown here is derived from an EMBL/GenBank/DDBJ whole genome shotgun (WGS) entry which is preliminary data.</text>
</comment>
<protein>
    <submittedName>
        <fullName evidence="1">Uncharacterized protein</fullName>
    </submittedName>
</protein>
<keyword evidence="2" id="KW-1185">Reference proteome</keyword>
<dbReference type="Proteomes" id="UP000266673">
    <property type="component" value="Unassembled WGS sequence"/>
</dbReference>
<dbReference type="AlphaFoldDB" id="A0A397TTC2"/>
<name>A0A397TTC2_9GLOM</name>
<reference evidence="1 2" key="1">
    <citation type="submission" date="2018-06" db="EMBL/GenBank/DDBJ databases">
        <title>Comparative genomics reveals the genomic features of Rhizophagus irregularis, R. cerebriforme, R. diaphanum and Gigaspora rosea, and their symbiotic lifestyle signature.</title>
        <authorList>
            <person name="Morin E."/>
            <person name="San Clemente H."/>
            <person name="Chen E.C.H."/>
            <person name="De La Providencia I."/>
            <person name="Hainaut M."/>
            <person name="Kuo A."/>
            <person name="Kohler A."/>
            <person name="Murat C."/>
            <person name="Tang N."/>
            <person name="Roy S."/>
            <person name="Loubradou J."/>
            <person name="Henrissat B."/>
            <person name="Grigoriev I.V."/>
            <person name="Corradi N."/>
            <person name="Roux C."/>
            <person name="Martin F.M."/>
        </authorList>
    </citation>
    <scope>NUCLEOTIDE SEQUENCE [LARGE SCALE GENOMIC DNA]</scope>
    <source>
        <strain evidence="1 2">DAOM 194757</strain>
    </source>
</reference>
<accession>A0A397TTC2</accession>
<evidence type="ECO:0000313" key="2">
    <source>
        <dbReference type="Proteomes" id="UP000266673"/>
    </source>
</evidence>
<dbReference type="OrthoDB" id="10004540at2759"/>
<evidence type="ECO:0000313" key="1">
    <source>
        <dbReference type="EMBL" id="RIA99935.1"/>
    </source>
</evidence>
<gene>
    <name evidence="1" type="ORF">C2G38_2236460</name>
</gene>
<dbReference type="EMBL" id="QKWP01006088">
    <property type="protein sequence ID" value="RIA99935.1"/>
    <property type="molecule type" value="Genomic_DNA"/>
</dbReference>